<evidence type="ECO:0000313" key="1">
    <source>
        <dbReference type="EMBL" id="MFC6674310.1"/>
    </source>
</evidence>
<sequence>MEPFAKHRQNNHWQAKIRQVLQDERFFNRIETGVYALAE</sequence>
<dbReference type="RefSeq" id="WP_379914147.1">
    <property type="nucleotide sequence ID" value="NZ_JBHSWE010000002.1"/>
</dbReference>
<proteinExistence type="predicted"/>
<protein>
    <recommendedName>
        <fullName evidence="3">Dam-replacing protein HTH domain-containing protein</fullName>
    </recommendedName>
</protein>
<evidence type="ECO:0008006" key="3">
    <source>
        <dbReference type="Google" id="ProtNLM"/>
    </source>
</evidence>
<dbReference type="EMBL" id="JBHSWE010000002">
    <property type="protein sequence ID" value="MFC6674310.1"/>
    <property type="molecule type" value="Genomic_DNA"/>
</dbReference>
<name>A0ABW2AA57_9GAMM</name>
<gene>
    <name evidence="1" type="ORF">ACFQDL_32480</name>
</gene>
<dbReference type="Proteomes" id="UP001596422">
    <property type="component" value="Unassembled WGS sequence"/>
</dbReference>
<accession>A0ABW2AA57</accession>
<reference evidence="2" key="1">
    <citation type="journal article" date="2019" name="Int. J. Syst. Evol. Microbiol.">
        <title>The Global Catalogue of Microorganisms (GCM) 10K type strain sequencing project: providing services to taxonomists for standard genome sequencing and annotation.</title>
        <authorList>
            <consortium name="The Broad Institute Genomics Platform"/>
            <consortium name="The Broad Institute Genome Sequencing Center for Infectious Disease"/>
            <person name="Wu L."/>
            <person name="Ma J."/>
        </authorList>
    </citation>
    <scope>NUCLEOTIDE SEQUENCE [LARGE SCALE GENOMIC DNA]</scope>
    <source>
        <strain evidence="2">NBRC 111756</strain>
    </source>
</reference>
<comment type="caution">
    <text evidence="1">The sequence shown here is derived from an EMBL/GenBank/DDBJ whole genome shotgun (WGS) entry which is preliminary data.</text>
</comment>
<organism evidence="1 2">
    <name type="scientific">Marinobacterium aestuariivivens</name>
    <dbReference type="NCBI Taxonomy" id="1698799"/>
    <lineage>
        <taxon>Bacteria</taxon>
        <taxon>Pseudomonadati</taxon>
        <taxon>Pseudomonadota</taxon>
        <taxon>Gammaproteobacteria</taxon>
        <taxon>Oceanospirillales</taxon>
        <taxon>Oceanospirillaceae</taxon>
        <taxon>Marinobacterium</taxon>
    </lineage>
</organism>
<evidence type="ECO:0000313" key="2">
    <source>
        <dbReference type="Proteomes" id="UP001596422"/>
    </source>
</evidence>
<keyword evidence="2" id="KW-1185">Reference proteome</keyword>